<dbReference type="InterPro" id="IPR010342">
    <property type="entry name" value="DUF938"/>
</dbReference>
<dbReference type="EMBL" id="JBHSMK010000004">
    <property type="protein sequence ID" value="MFC5436501.1"/>
    <property type="molecule type" value="Genomic_DNA"/>
</dbReference>
<dbReference type="PANTHER" id="PTHR20974:SF0">
    <property type="entry name" value="UPF0585 PROTEIN CG18661"/>
    <property type="match status" value="1"/>
</dbReference>
<gene>
    <name evidence="1" type="ORF">ACFPME_08020</name>
</gene>
<dbReference type="PANTHER" id="PTHR20974">
    <property type="entry name" value="UPF0585 PROTEIN CG18661"/>
    <property type="match status" value="1"/>
</dbReference>
<dbReference type="Gene3D" id="3.40.50.150">
    <property type="entry name" value="Vaccinia Virus protein VP39"/>
    <property type="match status" value="1"/>
</dbReference>
<dbReference type="InterPro" id="IPR029063">
    <property type="entry name" value="SAM-dependent_MTases_sf"/>
</dbReference>
<name>A0ABW0JKZ2_9GAMM</name>
<protein>
    <submittedName>
        <fullName evidence="1">DUF938 domain-containing protein</fullName>
    </submittedName>
</protein>
<dbReference type="RefSeq" id="WP_377303946.1">
    <property type="nucleotide sequence ID" value="NZ_JBHSMK010000004.1"/>
</dbReference>
<accession>A0ABW0JKZ2</accession>
<sequence>MDKPHSPACERNREPILAVLREHFADRRRVLEIGSGTGQHAVHFAAALPHLVWQSSDREDNLPGIRAWLDAAALPNTPAPRMLDVAGNWPAGPFDAVFSANTLHIMAWSEVQRLFAQLPAVTTGDALVIIYGPFNDEGRYSSDSNAAFDQWLQARGAHMAIRDAGAVDALAGAAGFILIDDIAMPANNRCRVWRRSRD</sequence>
<dbReference type="Pfam" id="PF06080">
    <property type="entry name" value="DUF938"/>
    <property type="match status" value="1"/>
</dbReference>
<keyword evidence="2" id="KW-1185">Reference proteome</keyword>
<dbReference type="SUPFAM" id="SSF53335">
    <property type="entry name" value="S-adenosyl-L-methionine-dependent methyltransferases"/>
    <property type="match status" value="1"/>
</dbReference>
<evidence type="ECO:0000313" key="2">
    <source>
        <dbReference type="Proteomes" id="UP001596013"/>
    </source>
</evidence>
<comment type="caution">
    <text evidence="1">The sequence shown here is derived from an EMBL/GenBank/DDBJ whole genome shotgun (WGS) entry which is preliminary data.</text>
</comment>
<reference evidence="2" key="1">
    <citation type="journal article" date="2019" name="Int. J. Syst. Evol. Microbiol.">
        <title>The Global Catalogue of Microorganisms (GCM) 10K type strain sequencing project: providing services to taxonomists for standard genome sequencing and annotation.</title>
        <authorList>
            <consortium name="The Broad Institute Genomics Platform"/>
            <consortium name="The Broad Institute Genome Sequencing Center for Infectious Disease"/>
            <person name="Wu L."/>
            <person name="Ma J."/>
        </authorList>
    </citation>
    <scope>NUCLEOTIDE SEQUENCE [LARGE SCALE GENOMIC DNA]</scope>
    <source>
        <strain evidence="2">JCM 17130</strain>
    </source>
</reference>
<evidence type="ECO:0000313" key="1">
    <source>
        <dbReference type="EMBL" id="MFC5436501.1"/>
    </source>
</evidence>
<organism evidence="1 2">
    <name type="scientific">Rhodanobacter umsongensis</name>
    <dbReference type="NCBI Taxonomy" id="633153"/>
    <lineage>
        <taxon>Bacteria</taxon>
        <taxon>Pseudomonadati</taxon>
        <taxon>Pseudomonadota</taxon>
        <taxon>Gammaproteobacteria</taxon>
        <taxon>Lysobacterales</taxon>
        <taxon>Rhodanobacteraceae</taxon>
        <taxon>Rhodanobacter</taxon>
    </lineage>
</organism>
<proteinExistence type="predicted"/>
<dbReference type="Proteomes" id="UP001596013">
    <property type="component" value="Unassembled WGS sequence"/>
</dbReference>